<reference evidence="2 3" key="1">
    <citation type="submission" date="2016-11" db="EMBL/GenBank/DDBJ databases">
        <authorList>
            <person name="Jaros S."/>
            <person name="Januszkiewicz K."/>
            <person name="Wedrychowicz H."/>
        </authorList>
    </citation>
    <scope>NUCLEOTIDE SEQUENCE [LARGE SCALE GENOMIC DNA]</scope>
    <source>
        <strain evidence="2 3">DSM 6792</strain>
    </source>
</reference>
<keyword evidence="1" id="KW-0812">Transmembrane</keyword>
<dbReference type="AlphaFoldDB" id="A0A1M5THH7"/>
<dbReference type="EMBL" id="FQWH01000011">
    <property type="protein sequence ID" value="SHH49813.1"/>
    <property type="molecule type" value="Genomic_DNA"/>
</dbReference>
<feature type="transmembrane region" description="Helical" evidence="1">
    <location>
        <begin position="40"/>
        <end position="58"/>
    </location>
</feature>
<evidence type="ECO:0000313" key="2">
    <source>
        <dbReference type="EMBL" id="SHH49813.1"/>
    </source>
</evidence>
<organism evidence="2 3">
    <name type="scientific">Flavobacterium johnsoniae</name>
    <name type="common">Cytophaga johnsonae</name>
    <dbReference type="NCBI Taxonomy" id="986"/>
    <lineage>
        <taxon>Bacteria</taxon>
        <taxon>Pseudomonadati</taxon>
        <taxon>Bacteroidota</taxon>
        <taxon>Flavobacteriia</taxon>
        <taxon>Flavobacteriales</taxon>
        <taxon>Flavobacteriaceae</taxon>
        <taxon>Flavobacterium</taxon>
    </lineage>
</organism>
<feature type="transmembrane region" description="Helical" evidence="1">
    <location>
        <begin position="65"/>
        <end position="87"/>
    </location>
</feature>
<dbReference type="Proteomes" id="UP000184112">
    <property type="component" value="Unassembled WGS sequence"/>
</dbReference>
<feature type="transmembrane region" description="Helical" evidence="1">
    <location>
        <begin position="7"/>
        <end position="28"/>
    </location>
</feature>
<evidence type="ECO:0000256" key="1">
    <source>
        <dbReference type="SAM" id="Phobius"/>
    </source>
</evidence>
<accession>A0A1M5THH7</accession>
<gene>
    <name evidence="2" type="ORF">SAMN05444388_111123</name>
</gene>
<evidence type="ECO:0000313" key="3">
    <source>
        <dbReference type="Proteomes" id="UP000184112"/>
    </source>
</evidence>
<keyword evidence="1" id="KW-0472">Membrane</keyword>
<name>A0A1M5THH7_FLAJO</name>
<keyword evidence="1" id="KW-1133">Transmembrane helix</keyword>
<dbReference type="RefSeq" id="WP_073410637.1">
    <property type="nucleotide sequence ID" value="NZ_FQWH01000011.1"/>
</dbReference>
<sequence>MSQSKKIILRIYFIICALFVLDCLLYYFKEISLHGYYSDVVLSWLWLISSFVIIIVFWKKLLAKLFLTALLVTFAMSIIAMMLPFYTLLLSSTSLGLYQNKDLNKNYRAQIVGYGVMVNPWLEIIEKKGLFEKRIIKCTDSQLMDDNLDIKIRTAKDIIFKSETDSTITLTLFYGGPNKTIAFDKKTGNIVSQMLNIKGLTQKFGGTWYDETQKLYLTLYFEEGYDYATVNTWTGSIDKKENIDAYKAFIKDSKLILPAENSDHHAPYCEIDIQYNLLVYKCNEGFNFSDNFLNTKKTISVTKYKRITD</sequence>
<proteinExistence type="predicted"/>
<protein>
    <submittedName>
        <fullName evidence="2">Uncharacterized protein</fullName>
    </submittedName>
</protein>